<dbReference type="Gene3D" id="1.10.10.10">
    <property type="entry name" value="Winged helix-like DNA-binding domain superfamily/Winged helix DNA-binding domain"/>
    <property type="match status" value="1"/>
</dbReference>
<dbReference type="InterPro" id="IPR036388">
    <property type="entry name" value="WH-like_DNA-bd_sf"/>
</dbReference>
<proteinExistence type="predicted"/>
<dbReference type="InterPro" id="IPR007630">
    <property type="entry name" value="RNA_pol_sigma70_r4"/>
</dbReference>
<dbReference type="SUPFAM" id="SSF88659">
    <property type="entry name" value="Sigma3 and sigma4 domains of RNA polymerase sigma factors"/>
    <property type="match status" value="1"/>
</dbReference>
<feature type="domain" description="RNA polymerase sigma-70 region 4" evidence="5">
    <location>
        <begin position="160"/>
        <end position="207"/>
    </location>
</feature>
<dbReference type="NCBIfam" id="TIGR02937">
    <property type="entry name" value="sigma70-ECF"/>
    <property type="match status" value="1"/>
</dbReference>
<keyword evidence="7" id="KW-1185">Reference proteome</keyword>
<evidence type="ECO:0000313" key="7">
    <source>
        <dbReference type="Proteomes" id="UP000031449"/>
    </source>
</evidence>
<name>A0A0B5ATZ6_9BACL</name>
<dbReference type="STRING" id="1508404.JMA_27310"/>
<keyword evidence="4" id="KW-0804">Transcription</keyword>
<dbReference type="EMBL" id="CP009416">
    <property type="protein sequence ID" value="AJD92048.1"/>
    <property type="molecule type" value="Genomic_DNA"/>
</dbReference>
<evidence type="ECO:0000256" key="4">
    <source>
        <dbReference type="ARBA" id="ARBA00023163"/>
    </source>
</evidence>
<dbReference type="PANTHER" id="PTHR30385:SF7">
    <property type="entry name" value="RNA POLYMERASE SIGMA FACTOR FLIA"/>
    <property type="match status" value="1"/>
</dbReference>
<dbReference type="Proteomes" id="UP000031449">
    <property type="component" value="Chromosome"/>
</dbReference>
<dbReference type="GO" id="GO:0003677">
    <property type="term" value="F:DNA binding"/>
    <property type="evidence" value="ECO:0007669"/>
    <property type="project" value="UniProtKB-KW"/>
</dbReference>
<evidence type="ECO:0000313" key="6">
    <source>
        <dbReference type="EMBL" id="AJD92048.1"/>
    </source>
</evidence>
<keyword evidence="1" id="KW-0805">Transcription regulation</keyword>
<evidence type="ECO:0000256" key="3">
    <source>
        <dbReference type="ARBA" id="ARBA00023125"/>
    </source>
</evidence>
<keyword evidence="2" id="KW-0731">Sigma factor</keyword>
<keyword evidence="3" id="KW-0238">DNA-binding</keyword>
<dbReference type="SUPFAM" id="SSF88946">
    <property type="entry name" value="Sigma2 domain of RNA polymerase sigma factors"/>
    <property type="match status" value="1"/>
</dbReference>
<dbReference type="BioCyc" id="JESP1508404:G14D9-12011-MONOMER"/>
<dbReference type="GO" id="GO:0016987">
    <property type="term" value="F:sigma factor activity"/>
    <property type="evidence" value="ECO:0007669"/>
    <property type="project" value="UniProtKB-KW"/>
</dbReference>
<evidence type="ECO:0000259" key="5">
    <source>
        <dbReference type="Pfam" id="PF04545"/>
    </source>
</evidence>
<dbReference type="GO" id="GO:0006352">
    <property type="term" value="P:DNA-templated transcription initiation"/>
    <property type="evidence" value="ECO:0007669"/>
    <property type="project" value="InterPro"/>
</dbReference>
<dbReference type="HOGENOM" id="CLU_1265532_0_0_9"/>
<accession>A0A0B5ATZ6</accession>
<dbReference type="AlphaFoldDB" id="A0A0B5ATZ6"/>
<evidence type="ECO:0000256" key="2">
    <source>
        <dbReference type="ARBA" id="ARBA00023082"/>
    </source>
</evidence>
<dbReference type="InterPro" id="IPR013325">
    <property type="entry name" value="RNA_pol_sigma_r2"/>
</dbReference>
<protein>
    <recommendedName>
        <fullName evidence="5">RNA polymerase sigma-70 region 4 domain-containing protein</fullName>
    </recommendedName>
</protein>
<evidence type="ECO:0000256" key="1">
    <source>
        <dbReference type="ARBA" id="ARBA00023015"/>
    </source>
</evidence>
<gene>
    <name evidence="6" type="ORF">JMA_27310</name>
</gene>
<dbReference type="Pfam" id="PF04545">
    <property type="entry name" value="Sigma70_r4"/>
    <property type="match status" value="1"/>
</dbReference>
<dbReference type="InterPro" id="IPR013324">
    <property type="entry name" value="RNA_pol_sigma_r3/r4-like"/>
</dbReference>
<organism evidence="6 7">
    <name type="scientific">Jeotgalibacillus malaysiensis</name>
    <dbReference type="NCBI Taxonomy" id="1508404"/>
    <lineage>
        <taxon>Bacteria</taxon>
        <taxon>Bacillati</taxon>
        <taxon>Bacillota</taxon>
        <taxon>Bacilli</taxon>
        <taxon>Bacillales</taxon>
        <taxon>Caryophanaceae</taxon>
        <taxon>Jeotgalibacillus</taxon>
    </lineage>
</organism>
<sequence length="218" mass="25532">MATNIQYRERNEELIEQLAGAVTEEERDQIESELYKVNVPLIHITVLAYQFPFDYDDRFSICTEAFSKALRGFDHTKETAFATYVTTAMRHALTKYHRDQHNPKRWSEHPHTSLDFITSDLIQRELTFHDLIADPDGDYPKKIEQLEVVSQVLQVAQELLSPKQYKCFVNYIKPDGERLSQDEIANELKVSQMHVSRLTRQGIQKLKDHFRDMEGSRS</sequence>
<dbReference type="InterPro" id="IPR014284">
    <property type="entry name" value="RNA_pol_sigma-70_dom"/>
</dbReference>
<dbReference type="KEGG" id="jeo:JMA_27310"/>
<dbReference type="Gene3D" id="1.20.120.1810">
    <property type="match status" value="1"/>
</dbReference>
<reference evidence="6 7" key="1">
    <citation type="submission" date="2014-08" db="EMBL/GenBank/DDBJ databases">
        <title>Complete genome of a marine bacteria Jeotgalibacillus malaysiensis.</title>
        <authorList>
            <person name="Yaakop A.S."/>
            <person name="Chan K.-G."/>
            <person name="Goh K.M."/>
        </authorList>
    </citation>
    <scope>NUCLEOTIDE SEQUENCE [LARGE SCALE GENOMIC DNA]</scope>
    <source>
        <strain evidence="6 7">D5</strain>
    </source>
</reference>
<dbReference type="PANTHER" id="PTHR30385">
    <property type="entry name" value="SIGMA FACTOR F FLAGELLAR"/>
    <property type="match status" value="1"/>
</dbReference>